<dbReference type="SUPFAM" id="SSF51419">
    <property type="entry name" value="PLP-binding barrel"/>
    <property type="match status" value="1"/>
</dbReference>
<keyword evidence="3 5" id="KW-0663">Pyridoxal phosphate</keyword>
<feature type="domain" description="Orn/DAP/Arg decarboxylase 2 N-terminal" evidence="9">
    <location>
        <begin position="41"/>
        <end position="291"/>
    </location>
</feature>
<feature type="binding site" evidence="5">
    <location>
        <position position="243"/>
    </location>
    <ligand>
        <name>pyridoxal 5'-phosphate</name>
        <dbReference type="ChEBI" id="CHEBI:597326"/>
    </ligand>
</feature>
<dbReference type="FunFam" id="3.20.20.10:FF:000003">
    <property type="entry name" value="Diaminopimelate decarboxylase"/>
    <property type="match status" value="1"/>
</dbReference>
<keyword evidence="5" id="KW-0028">Amino-acid biosynthesis</keyword>
<dbReference type="PRINTS" id="PR01181">
    <property type="entry name" value="DAPDCRBXLASE"/>
</dbReference>
<evidence type="ECO:0000313" key="10">
    <source>
        <dbReference type="EMBL" id="WOF16556.1"/>
    </source>
</evidence>
<feature type="binding site" evidence="5">
    <location>
        <position position="323"/>
    </location>
    <ligand>
        <name>substrate</name>
    </ligand>
</feature>
<evidence type="ECO:0000256" key="4">
    <source>
        <dbReference type="ARBA" id="ARBA00023239"/>
    </source>
</evidence>
<dbReference type="PRINTS" id="PR01179">
    <property type="entry name" value="ODADCRBXLASE"/>
</dbReference>
<evidence type="ECO:0000256" key="7">
    <source>
        <dbReference type="PIRSR" id="PIRSR600183-50"/>
    </source>
</evidence>
<feature type="modified residue" description="N6-(pyridoxal phosphate)lysine" evidence="5 7">
    <location>
        <position position="65"/>
    </location>
</feature>
<keyword evidence="11" id="KW-1185">Reference proteome</keyword>
<dbReference type="RefSeq" id="WP_317135977.1">
    <property type="nucleotide sequence ID" value="NZ_CP043875.1"/>
</dbReference>
<dbReference type="InterPro" id="IPR009006">
    <property type="entry name" value="Ala_racemase/Decarboxylase_C"/>
</dbReference>
<comment type="catalytic activity">
    <reaction evidence="5 8">
        <text>meso-2,6-diaminopimelate + H(+) = L-lysine + CO2</text>
        <dbReference type="Rhea" id="RHEA:15101"/>
        <dbReference type="ChEBI" id="CHEBI:15378"/>
        <dbReference type="ChEBI" id="CHEBI:16526"/>
        <dbReference type="ChEBI" id="CHEBI:32551"/>
        <dbReference type="ChEBI" id="CHEBI:57791"/>
        <dbReference type="EC" id="4.1.1.20"/>
    </reaction>
</comment>
<keyword evidence="2 5" id="KW-0210">Decarboxylase</keyword>
<dbReference type="PANTHER" id="PTHR43727">
    <property type="entry name" value="DIAMINOPIMELATE DECARBOXYLASE"/>
    <property type="match status" value="1"/>
</dbReference>
<evidence type="ECO:0000256" key="1">
    <source>
        <dbReference type="ARBA" id="ARBA00001933"/>
    </source>
</evidence>
<keyword evidence="5 8" id="KW-0457">Lysine biosynthesis</keyword>
<dbReference type="SUPFAM" id="SSF50621">
    <property type="entry name" value="Alanine racemase C-terminal domain-like"/>
    <property type="match status" value="1"/>
</dbReference>
<evidence type="ECO:0000256" key="3">
    <source>
        <dbReference type="ARBA" id="ARBA00022898"/>
    </source>
</evidence>
<dbReference type="NCBIfam" id="TIGR01048">
    <property type="entry name" value="lysA"/>
    <property type="match status" value="1"/>
</dbReference>
<dbReference type="EMBL" id="CP043875">
    <property type="protein sequence ID" value="WOF16556.1"/>
    <property type="molecule type" value="Genomic_DNA"/>
</dbReference>
<feature type="active site" description="Proton donor" evidence="7">
    <location>
        <position position="354"/>
    </location>
</feature>
<feature type="binding site" evidence="5">
    <location>
        <begin position="285"/>
        <end position="288"/>
    </location>
    <ligand>
        <name>pyridoxal 5'-phosphate</name>
        <dbReference type="ChEBI" id="CHEBI:597326"/>
    </ligand>
</feature>
<feature type="binding site" evidence="5">
    <location>
        <position position="383"/>
    </location>
    <ligand>
        <name>substrate</name>
    </ligand>
</feature>
<dbReference type="Proteomes" id="UP001301797">
    <property type="component" value="Chromosome"/>
</dbReference>
<gene>
    <name evidence="5 10" type="primary">lysA</name>
    <name evidence="10" type="ORF">F1737_07550</name>
</gene>
<dbReference type="AlphaFoldDB" id="A0AA97I444"/>
<evidence type="ECO:0000259" key="9">
    <source>
        <dbReference type="Pfam" id="PF02784"/>
    </source>
</evidence>
<comment type="subunit">
    <text evidence="5">Homodimer.</text>
</comment>
<comment type="cofactor">
    <cofactor evidence="1 5 7 8">
        <name>pyridoxal 5'-phosphate</name>
        <dbReference type="ChEBI" id="CHEBI:597326"/>
    </cofactor>
</comment>
<proteinExistence type="inferred from homology"/>
<feature type="binding site" evidence="5">
    <location>
        <position position="383"/>
    </location>
    <ligand>
        <name>pyridoxal 5'-phosphate</name>
        <dbReference type="ChEBI" id="CHEBI:597326"/>
    </ligand>
</feature>
<sequence>MKLPGHLTVKDGHLYIGRHDCTVLAQEYGTPVYVTDEDRLRENFQRYDSALKKHYEDVQLLYAAKANGNLAVMKVFAELGAGADVFSSGELHLALLAGMEPEKLLFNGSSKTKEDLKLAVEKGVKVSLDSFDELRQLNKIAGDAGKIVEVSFRINPAIDVPTHPKIATGLATSKFGIPADQITDAYRAAMECENVVPVGMHCHIGSQILDVAPFAKAAEVMVKVAGDITALGVRLSFIDIGGGLGIPYRHETEVAPTPEEYADAVLPVFLQGIQKLGIKPQLWVEPGRNLVGDTTVLLTNVNSVKTAHKKFVNVDAGFNLLLRPAMYDSYHEIIVANKADKEAETDYTVTGPICETGDIIAADRKLPMIEDGDILAILDTGAYGYSMSSQYNCRPRCPEVMVAGDRSAVMRRAETVIDIVNTMKKLPWHEK</sequence>
<dbReference type="Gene3D" id="3.20.20.10">
    <property type="entry name" value="Alanine racemase"/>
    <property type="match status" value="1"/>
</dbReference>
<evidence type="ECO:0000256" key="8">
    <source>
        <dbReference type="RuleBase" id="RU003738"/>
    </source>
</evidence>
<dbReference type="Gene3D" id="2.40.37.10">
    <property type="entry name" value="Lyase, Ornithine Decarboxylase, Chain A, domain 1"/>
    <property type="match status" value="1"/>
</dbReference>
<feature type="binding site" evidence="5">
    <location>
        <position position="327"/>
    </location>
    <ligand>
        <name>substrate</name>
    </ligand>
</feature>
<comment type="similarity">
    <text evidence="5">Belongs to the Orn/Lys/Arg decarboxylase class-II family. LysA subfamily.</text>
</comment>
<feature type="binding site" evidence="5">
    <location>
        <position position="355"/>
    </location>
    <ligand>
        <name>substrate</name>
    </ligand>
</feature>
<comment type="pathway">
    <text evidence="5 8">Amino-acid biosynthesis; L-lysine biosynthesis via DAP pathway; L-lysine from DL-2,6-diaminopimelate: step 1/1.</text>
</comment>
<dbReference type="Pfam" id="PF02784">
    <property type="entry name" value="Orn_Arg_deC_N"/>
    <property type="match status" value="1"/>
</dbReference>
<dbReference type="InterPro" id="IPR000183">
    <property type="entry name" value="Orn/DAP/Arg_de-COase"/>
</dbReference>
<evidence type="ECO:0000313" key="11">
    <source>
        <dbReference type="Proteomes" id="UP001301797"/>
    </source>
</evidence>
<dbReference type="GeneID" id="85230013"/>
<reference evidence="10 11" key="1">
    <citation type="submission" date="2019-09" db="EMBL/GenBank/DDBJ databases">
        <title>The complete genome of Methanoplanus sp. FWC-SCC4.</title>
        <authorList>
            <person name="Chen S.-C."/>
            <person name="Zhou Y.-Z."/>
            <person name="Lai M.-C."/>
        </authorList>
    </citation>
    <scope>NUCLEOTIDE SEQUENCE [LARGE SCALE GENOMIC DNA]</scope>
    <source>
        <strain evidence="10 11">FWC-SCC4</strain>
    </source>
</reference>
<evidence type="ECO:0000256" key="6">
    <source>
        <dbReference type="NCBIfam" id="TIGR01048"/>
    </source>
</evidence>
<dbReference type="GO" id="GO:0008836">
    <property type="term" value="F:diaminopimelate decarboxylase activity"/>
    <property type="evidence" value="ECO:0007669"/>
    <property type="project" value="UniProtKB-UniRule"/>
</dbReference>
<dbReference type="KEGG" id="mefw:F1737_07550"/>
<protein>
    <recommendedName>
        <fullName evidence="5 6">Diaminopimelate decarboxylase</fullName>
        <shortName evidence="5">DAP decarboxylase</shortName>
        <shortName evidence="5">DAPDC</shortName>
        <ecNumber evidence="5 6">4.1.1.20</ecNumber>
    </recommendedName>
</protein>
<name>A0AA97I444_9EURY</name>
<dbReference type="EC" id="4.1.1.20" evidence="5 6"/>
<organism evidence="10 11">
    <name type="scientific">Methanochimaera problematica</name>
    <dbReference type="NCBI Taxonomy" id="2609417"/>
    <lineage>
        <taxon>Archaea</taxon>
        <taxon>Methanobacteriati</taxon>
        <taxon>Methanobacteriota</taxon>
        <taxon>Stenosarchaea group</taxon>
        <taxon>Methanomicrobia</taxon>
        <taxon>Methanomicrobiales</taxon>
        <taxon>Methanomicrobiaceae</taxon>
        <taxon>Methanochimaera</taxon>
    </lineage>
</organism>
<dbReference type="InterPro" id="IPR002986">
    <property type="entry name" value="DAP_deCOOHase_LysA"/>
</dbReference>
<dbReference type="InterPro" id="IPR029066">
    <property type="entry name" value="PLP-binding_barrel"/>
</dbReference>
<dbReference type="GO" id="GO:0030170">
    <property type="term" value="F:pyridoxal phosphate binding"/>
    <property type="evidence" value="ECO:0007669"/>
    <property type="project" value="UniProtKB-UniRule"/>
</dbReference>
<evidence type="ECO:0000256" key="5">
    <source>
        <dbReference type="HAMAP-Rule" id="MF_02120"/>
    </source>
</evidence>
<dbReference type="GO" id="GO:0009089">
    <property type="term" value="P:lysine biosynthetic process via diaminopimelate"/>
    <property type="evidence" value="ECO:0007669"/>
    <property type="project" value="UniProtKB-UniRule"/>
</dbReference>
<dbReference type="HAMAP" id="MF_02120">
    <property type="entry name" value="LysA"/>
    <property type="match status" value="1"/>
</dbReference>
<dbReference type="InterPro" id="IPR022644">
    <property type="entry name" value="De-COase2_N"/>
</dbReference>
<accession>A0AA97I444</accession>
<evidence type="ECO:0000256" key="2">
    <source>
        <dbReference type="ARBA" id="ARBA00022793"/>
    </source>
</evidence>
<feature type="binding site" evidence="5">
    <location>
        <position position="288"/>
    </location>
    <ligand>
        <name>substrate</name>
    </ligand>
</feature>
<comment type="function">
    <text evidence="5">Specifically catalyzes the decarboxylation of meso-diaminopimelate (meso-DAP) to L-lysine.</text>
</comment>
<keyword evidence="4 5" id="KW-0456">Lyase</keyword>
<dbReference type="CDD" id="cd06828">
    <property type="entry name" value="PLPDE_III_DapDC"/>
    <property type="match status" value="1"/>
</dbReference>
<dbReference type="PANTHER" id="PTHR43727:SF2">
    <property type="entry name" value="GROUP IV DECARBOXYLASE"/>
    <property type="match status" value="1"/>
</dbReference>